<gene>
    <name evidence="3" type="ORF">RFULGI_LOCUS2619</name>
</gene>
<dbReference type="InterPro" id="IPR038765">
    <property type="entry name" value="Papain-like_cys_pep_sf"/>
</dbReference>
<feature type="coiled-coil region" evidence="1">
    <location>
        <begin position="704"/>
        <end position="1133"/>
    </location>
</feature>
<dbReference type="OrthoDB" id="442460at2759"/>
<evidence type="ECO:0000256" key="1">
    <source>
        <dbReference type="SAM" id="Coils"/>
    </source>
</evidence>
<name>A0A9N9F2L8_9GLOM</name>
<keyword evidence="1" id="KW-0175">Coiled coil</keyword>
<evidence type="ECO:0000256" key="2">
    <source>
        <dbReference type="SAM" id="MobiDB-lite"/>
    </source>
</evidence>
<evidence type="ECO:0000313" key="3">
    <source>
        <dbReference type="EMBL" id="CAG8504967.1"/>
    </source>
</evidence>
<dbReference type="Gene3D" id="1.10.418.20">
    <property type="match status" value="1"/>
</dbReference>
<sequence>MRQKGEELRSPHRFSQHLQFFLQEQKQLGVGFAGIFERNGDEKKVVGNGGNLELKPETKVYYTSSGAEVKNEVKQIKPLIEQIVGEKAAKNIQIIEGPKQTNGYDCGVYLIKYIEELLRVGRLELNKVGNFAGKGITNQDSDKWCKWDAISEGGIKGDDQAESEKVDSQKRETEQISTDAECSKTQLVSPTKEITPTETQNENALTDAQKTIEELKRDKENIDTELVNVKQQLQEANEKIKAKENELEVVNEDLKSEQLNTEDKNNEIERLNGQITELNAKITENSLVIANSVSQEDYNKVVAERDRRPNISQAEYDKVIAERDEYSKRPTQQQLDKAAKNIVKAGEVNEAVSDARRQETDKYKDHIDPNNFAEVARQKGYKSKDEVDAEVANKAKEYENYIHPDNLEEEAKKAGWKYTQKDLDEAVNDEKAKYNAKDKGMVSAEDYKKAVEERKNMHTELTAERNSHEETKKQLANANKRNNELNLENFNLGLKIAEVDRIKEQSNHAKTQETLKTAQESLNTANRQVNTLTAEKNTLADNLKKAQEDLTNTQRQLANEQQAKKDVGRERDTYRTNYVDEQAAHKATSEQLTSEQKQHAQTKEHLINAQKEPTAKQLTEKTTQVDNLNKEKEKLQDNLKKAETKIFLANFEALEDQNKDLQEYVSITRALEDNREERVDELLSHSQKRSKKYKDKSALFKFLATRFIRKIKELKLAKESLEQKLDQAKNQTDKDKSTIGDLKKANLIKQKKIQKYQRVLGNKKTELEKKINGLEKANADLAENREAAAEEIKILEYLLQLAEQNRGKDQDKVKELKDQLSELKTALNERPTAEQLAILQTKYQKIVDKLQEVNEKLKEVNRNNSAASEENKELIKNLARRERLNERQNATITELKNQLKEVKKEATKSVQEINKIEAKLVAANKLSEQDKKTIQELRDKYNKSEAEVQKSEREYKNELAKLKQQLEQEKKNRDATEKIMKDRAQDNDNLQQQVYELERKNRKSQIQTNAKEKELRELERAAELLLEAFRAAEDQAREDKDTIKDLENQIAILEAFKEAHKSKHDEPKKRRISDVDDPARLKRIIQEIEVLNSRLSQVQRRLEKEERKSAYQNQELNSKRQKLNQAYQNGQQLTQAQNTIQQARIHLGVSNLNNLPNMPQNRSLRQLIADFNTSQNGWHTEKSRADAEKLRADNYERDILQEDNYQQERDNLQNKLDTHQQWCQQINCQEPCCLGDYERLQKKLARQEKDILEKINNSLELGIEVEELTIQKIISRIGELIRGPKTTNQQLQKELDQAQKVIRLLQKDKKDPDFSAIQQKEYQKILAWAKNETYQTCEKLDLNIPVAAREKINQATTLVAVARERNNLIQARFGENVAELKRVVRQKEKMSQEQIQER</sequence>
<feature type="coiled-coil region" evidence="1">
    <location>
        <begin position="444"/>
        <end position="570"/>
    </location>
</feature>
<dbReference type="EMBL" id="CAJVPZ010002022">
    <property type="protein sequence ID" value="CAG8504967.1"/>
    <property type="molecule type" value="Genomic_DNA"/>
</dbReference>
<protein>
    <submittedName>
        <fullName evidence="3">5626_t:CDS:1</fullName>
    </submittedName>
</protein>
<feature type="region of interest" description="Disordered" evidence="2">
    <location>
        <begin position="155"/>
        <end position="176"/>
    </location>
</feature>
<feature type="coiled-coil region" evidence="1">
    <location>
        <begin position="198"/>
        <end position="281"/>
    </location>
</feature>
<feature type="compositionally biased region" description="Polar residues" evidence="2">
    <location>
        <begin position="616"/>
        <end position="627"/>
    </location>
</feature>
<feature type="compositionally biased region" description="Basic and acidic residues" evidence="2">
    <location>
        <begin position="155"/>
        <end position="174"/>
    </location>
</feature>
<proteinExistence type="predicted"/>
<feature type="region of interest" description="Disordered" evidence="2">
    <location>
        <begin position="582"/>
        <end position="629"/>
    </location>
</feature>
<comment type="caution">
    <text evidence="3">The sequence shown here is derived from an EMBL/GenBank/DDBJ whole genome shotgun (WGS) entry which is preliminary data.</text>
</comment>
<evidence type="ECO:0000313" key="4">
    <source>
        <dbReference type="Proteomes" id="UP000789396"/>
    </source>
</evidence>
<reference evidence="3" key="1">
    <citation type="submission" date="2021-06" db="EMBL/GenBank/DDBJ databases">
        <authorList>
            <person name="Kallberg Y."/>
            <person name="Tangrot J."/>
            <person name="Rosling A."/>
        </authorList>
    </citation>
    <scope>NUCLEOTIDE SEQUENCE</scope>
    <source>
        <strain evidence="3">IN212</strain>
    </source>
</reference>
<feature type="compositionally biased region" description="Basic and acidic residues" evidence="2">
    <location>
        <begin position="596"/>
        <end position="606"/>
    </location>
</feature>
<feature type="coiled-coil region" evidence="1">
    <location>
        <begin position="1195"/>
        <end position="1257"/>
    </location>
</feature>
<dbReference type="SUPFAM" id="SSF54001">
    <property type="entry name" value="Cysteine proteinases"/>
    <property type="match status" value="1"/>
</dbReference>
<keyword evidence="4" id="KW-1185">Reference proteome</keyword>
<accession>A0A9N9F2L8</accession>
<organism evidence="3 4">
    <name type="scientific">Racocetra fulgida</name>
    <dbReference type="NCBI Taxonomy" id="60492"/>
    <lineage>
        <taxon>Eukaryota</taxon>
        <taxon>Fungi</taxon>
        <taxon>Fungi incertae sedis</taxon>
        <taxon>Mucoromycota</taxon>
        <taxon>Glomeromycotina</taxon>
        <taxon>Glomeromycetes</taxon>
        <taxon>Diversisporales</taxon>
        <taxon>Gigasporaceae</taxon>
        <taxon>Racocetra</taxon>
    </lineage>
</organism>
<dbReference type="Proteomes" id="UP000789396">
    <property type="component" value="Unassembled WGS sequence"/>
</dbReference>